<dbReference type="EMBL" id="JACTAM010000018">
    <property type="protein sequence ID" value="KAI2653763.1"/>
    <property type="molecule type" value="Genomic_DNA"/>
</dbReference>
<evidence type="ECO:0000313" key="2">
    <source>
        <dbReference type="Proteomes" id="UP000830375"/>
    </source>
</evidence>
<sequence>MLSREGIIHREWRLRSQTVKVISNLFGEAEIDLFLSEENAHCLLFFTLTTVNLIGDLLLSHLLKGWKNAFPPVNLQQTLLRWDLPYQARGTIWHPKLKLWDLHVWQVNVNSHEDPASCDIPAILIFPQECLDVGSSPSPLKVYVAAITASHDI</sequence>
<organism evidence="1 2">
    <name type="scientific">Labeo rohita</name>
    <name type="common">Indian major carp</name>
    <name type="synonym">Cyprinus rohita</name>
    <dbReference type="NCBI Taxonomy" id="84645"/>
    <lineage>
        <taxon>Eukaryota</taxon>
        <taxon>Metazoa</taxon>
        <taxon>Chordata</taxon>
        <taxon>Craniata</taxon>
        <taxon>Vertebrata</taxon>
        <taxon>Euteleostomi</taxon>
        <taxon>Actinopterygii</taxon>
        <taxon>Neopterygii</taxon>
        <taxon>Teleostei</taxon>
        <taxon>Ostariophysi</taxon>
        <taxon>Cypriniformes</taxon>
        <taxon>Cyprinidae</taxon>
        <taxon>Labeoninae</taxon>
        <taxon>Labeonini</taxon>
        <taxon>Labeo</taxon>
    </lineage>
</organism>
<proteinExistence type="predicted"/>
<accession>A0ABQ8LSZ2</accession>
<protein>
    <submittedName>
        <fullName evidence="1">Uncharacterized protein</fullName>
    </submittedName>
</protein>
<dbReference type="Proteomes" id="UP000830375">
    <property type="component" value="Unassembled WGS sequence"/>
</dbReference>
<name>A0ABQ8LSZ2_LABRO</name>
<keyword evidence="2" id="KW-1185">Reference proteome</keyword>
<reference evidence="1 2" key="1">
    <citation type="submission" date="2022-01" db="EMBL/GenBank/DDBJ databases">
        <title>A high-quality chromosome-level genome assembly of rohu carp, Labeo rohita.</title>
        <authorList>
            <person name="Arick M.A. II"/>
            <person name="Hsu C.-Y."/>
            <person name="Magbanua Z."/>
            <person name="Pechanova O."/>
            <person name="Grover C."/>
            <person name="Miller E."/>
            <person name="Thrash A."/>
            <person name="Ezzel L."/>
            <person name="Alam S."/>
            <person name="Benzie J."/>
            <person name="Hamilton M."/>
            <person name="Karsi A."/>
            <person name="Lawrence M.L."/>
            <person name="Peterson D.G."/>
        </authorList>
    </citation>
    <scope>NUCLEOTIDE SEQUENCE [LARGE SCALE GENOMIC DNA]</scope>
    <source>
        <strain evidence="2">BAU-BD-2019</strain>
        <tissue evidence="1">Blood</tissue>
    </source>
</reference>
<gene>
    <name evidence="1" type="ORF">H4Q32_014101</name>
</gene>
<evidence type="ECO:0000313" key="1">
    <source>
        <dbReference type="EMBL" id="KAI2653763.1"/>
    </source>
</evidence>
<comment type="caution">
    <text evidence="1">The sequence shown here is derived from an EMBL/GenBank/DDBJ whole genome shotgun (WGS) entry which is preliminary data.</text>
</comment>